<dbReference type="Pfam" id="PF01385">
    <property type="entry name" value="OrfB_IS605"/>
    <property type="match status" value="1"/>
</dbReference>
<evidence type="ECO:0000256" key="4">
    <source>
        <dbReference type="ARBA" id="ARBA00023125"/>
    </source>
</evidence>
<proteinExistence type="inferred from homology"/>
<dbReference type="EMBL" id="FPHG01000040">
    <property type="protein sequence ID" value="SFV59957.1"/>
    <property type="molecule type" value="Genomic_DNA"/>
</dbReference>
<dbReference type="PANTHER" id="PTHR30405:SF25">
    <property type="entry name" value="RNA-GUIDED DNA ENDONUCLEASE INSQ-RELATED"/>
    <property type="match status" value="1"/>
</dbReference>
<evidence type="ECO:0000313" key="8">
    <source>
        <dbReference type="EMBL" id="SFV59957.1"/>
    </source>
</evidence>
<comment type="similarity">
    <text evidence="2">In the N-terminal section; belongs to the transposase 2 family.</text>
</comment>
<keyword evidence="4" id="KW-0238">DNA-binding</keyword>
<keyword evidence="3" id="KW-0815">Transposition</keyword>
<dbReference type="InterPro" id="IPR001959">
    <property type="entry name" value="Transposase"/>
</dbReference>
<sequence>MLVAHYRNTSKLTKSIAVELVKEHRAKFEWLQDVSTRVIRNTVDDIDKAIKRGWTPEAKVKRAKALKEAVTPKQKAKAIYHGLPSFAKRGVNESFSIREKEKIKINGRKFRFEKLPKELREIKMRELIRFDGTVKQVTISLRAGKWFASFLIETEDIKKQEPSFENVGVDLGVKELATLSDGKVFPAHKSYAKREKKLRQLNKKLARQVKDSNGWKVTKAKIQKLHYYVSESRKQALHELTSWLSKNYKRIVIEDLAPSNMVKNRRLAKSIIDVGFGIFKEQMVYKCLIYGSELVLADRFFPSSKTCSNCGNVKKELKLSERIYICKECNFKIDRDSNASLNLAKWRPV</sequence>
<feature type="domain" description="Cas12f1-like TNB" evidence="7">
    <location>
        <begin position="276"/>
        <end position="343"/>
    </location>
</feature>
<keyword evidence="5" id="KW-0233">DNA recombination</keyword>
<dbReference type="InterPro" id="IPR051399">
    <property type="entry name" value="RNA-guided_DNA_endo/Transpos"/>
</dbReference>
<dbReference type="GO" id="GO:0003677">
    <property type="term" value="F:DNA binding"/>
    <property type="evidence" value="ECO:0007669"/>
    <property type="project" value="UniProtKB-KW"/>
</dbReference>
<evidence type="ECO:0000259" key="6">
    <source>
        <dbReference type="Pfam" id="PF01385"/>
    </source>
</evidence>
<dbReference type="Pfam" id="PF07282">
    <property type="entry name" value="Cas12f1-like_TNB"/>
    <property type="match status" value="1"/>
</dbReference>
<name>A0A1W1C2L4_9ZZZZ</name>
<evidence type="ECO:0000256" key="3">
    <source>
        <dbReference type="ARBA" id="ARBA00022578"/>
    </source>
</evidence>
<organism evidence="8">
    <name type="scientific">hydrothermal vent metagenome</name>
    <dbReference type="NCBI Taxonomy" id="652676"/>
    <lineage>
        <taxon>unclassified sequences</taxon>
        <taxon>metagenomes</taxon>
        <taxon>ecological metagenomes</taxon>
    </lineage>
</organism>
<accession>A0A1W1C2L4</accession>
<comment type="similarity">
    <text evidence="1">In the C-terminal section; belongs to the transposase 35 family.</text>
</comment>
<evidence type="ECO:0000256" key="2">
    <source>
        <dbReference type="ARBA" id="ARBA00011044"/>
    </source>
</evidence>
<dbReference type="GO" id="GO:0032196">
    <property type="term" value="P:transposition"/>
    <property type="evidence" value="ECO:0007669"/>
    <property type="project" value="UniProtKB-KW"/>
</dbReference>
<evidence type="ECO:0000256" key="1">
    <source>
        <dbReference type="ARBA" id="ARBA00008761"/>
    </source>
</evidence>
<dbReference type="AlphaFoldDB" id="A0A1W1C2L4"/>
<reference evidence="8" key="1">
    <citation type="submission" date="2016-10" db="EMBL/GenBank/DDBJ databases">
        <authorList>
            <person name="de Groot N.N."/>
        </authorList>
    </citation>
    <scope>NUCLEOTIDE SEQUENCE</scope>
</reference>
<protein>
    <submittedName>
        <fullName evidence="8">Mobile element protein</fullName>
    </submittedName>
</protein>
<dbReference type="InterPro" id="IPR010095">
    <property type="entry name" value="Cas12f1-like_TNB"/>
</dbReference>
<evidence type="ECO:0000256" key="5">
    <source>
        <dbReference type="ARBA" id="ARBA00023172"/>
    </source>
</evidence>
<dbReference type="GO" id="GO:0006310">
    <property type="term" value="P:DNA recombination"/>
    <property type="evidence" value="ECO:0007669"/>
    <property type="project" value="UniProtKB-KW"/>
</dbReference>
<feature type="domain" description="Probable transposase IS891/IS1136/IS1341" evidence="6">
    <location>
        <begin position="150"/>
        <end position="264"/>
    </location>
</feature>
<evidence type="ECO:0000259" key="7">
    <source>
        <dbReference type="Pfam" id="PF07282"/>
    </source>
</evidence>
<dbReference type="NCBIfam" id="NF040570">
    <property type="entry name" value="guided_TnpB"/>
    <property type="match status" value="1"/>
</dbReference>
<dbReference type="PANTHER" id="PTHR30405">
    <property type="entry name" value="TRANSPOSASE"/>
    <property type="match status" value="1"/>
</dbReference>
<gene>
    <name evidence="8" type="ORF">MNB_SV-9-1680</name>
</gene>